<dbReference type="AlphaFoldDB" id="A0A3B0YBE9"/>
<protein>
    <submittedName>
        <fullName evidence="1">Uncharacterized protein</fullName>
    </submittedName>
</protein>
<proteinExistence type="predicted"/>
<reference evidence="1" key="1">
    <citation type="submission" date="2018-06" db="EMBL/GenBank/DDBJ databases">
        <authorList>
            <person name="Zhirakovskaya E."/>
        </authorList>
    </citation>
    <scope>NUCLEOTIDE SEQUENCE</scope>
</reference>
<feature type="non-terminal residue" evidence="1">
    <location>
        <position position="1"/>
    </location>
</feature>
<gene>
    <name evidence="1" type="ORF">MNBD_GAMMA12-1597</name>
</gene>
<dbReference type="EMBL" id="UOFL01000051">
    <property type="protein sequence ID" value="VAW74140.1"/>
    <property type="molecule type" value="Genomic_DNA"/>
</dbReference>
<name>A0A3B0YBE9_9ZZZZ</name>
<accession>A0A3B0YBE9</accession>
<sequence length="58" mass="6262">NVVEGFGNDRATALFADLLLNIGGDENSCERIELECGPYYKGVSFSSAEVKLNIVAHD</sequence>
<evidence type="ECO:0000313" key="1">
    <source>
        <dbReference type="EMBL" id="VAW74140.1"/>
    </source>
</evidence>
<organism evidence="1">
    <name type="scientific">hydrothermal vent metagenome</name>
    <dbReference type="NCBI Taxonomy" id="652676"/>
    <lineage>
        <taxon>unclassified sequences</taxon>
        <taxon>metagenomes</taxon>
        <taxon>ecological metagenomes</taxon>
    </lineage>
</organism>